<dbReference type="InterPro" id="IPR036388">
    <property type="entry name" value="WH-like_DNA-bd_sf"/>
</dbReference>
<feature type="compositionally biased region" description="Basic and acidic residues" evidence="6">
    <location>
        <begin position="699"/>
        <end position="712"/>
    </location>
</feature>
<keyword evidence="3 5" id="KW-0238">DNA-binding</keyword>
<evidence type="ECO:0000313" key="9">
    <source>
        <dbReference type="Proteomes" id="UP001595923"/>
    </source>
</evidence>
<protein>
    <submittedName>
        <fullName evidence="8">BTAD domain-containing putative transcriptional regulator</fullName>
    </submittedName>
</protein>
<dbReference type="Proteomes" id="UP001595923">
    <property type="component" value="Unassembled WGS sequence"/>
</dbReference>
<feature type="domain" description="OmpR/PhoB-type" evidence="7">
    <location>
        <begin position="1"/>
        <end position="88"/>
    </location>
</feature>
<dbReference type="SUPFAM" id="SSF46894">
    <property type="entry name" value="C-terminal effector domain of the bipartite response regulators"/>
    <property type="match status" value="1"/>
</dbReference>
<evidence type="ECO:0000256" key="3">
    <source>
        <dbReference type="ARBA" id="ARBA00023125"/>
    </source>
</evidence>
<comment type="caution">
    <text evidence="8">The sequence shown here is derived from an EMBL/GenBank/DDBJ whole genome shotgun (WGS) entry which is preliminary data.</text>
</comment>
<dbReference type="SUPFAM" id="SSF48452">
    <property type="entry name" value="TPR-like"/>
    <property type="match status" value="1"/>
</dbReference>
<comment type="similarity">
    <text evidence="1">Belongs to the AfsR/DnrI/RedD regulatory family.</text>
</comment>
<sequence length="712" mass="75241">MEVVDDGLPVPLRGVKQRAALGFLLLHANEVVATSRLLRALWQQTTPPTARKMLQNAVADIRRLLVPGPSGAPTAALLTHAPGYLLHLDADRIDLRRFERLTSRGRSELAAGAWRSAARSLREALGMWRGAALADLVEKGIRWPELAAVQEHRLAAFEDCFDAELACGRHHEIVGDLEALAETEPPRERLHGQLMVALYRSGRQTDALGVYRRTHAALVDDLGIEPGRELRELHRMILDHDPALDLPPGDNGAPPRPLLSLGGGPPDPGSGGRSHAAAALSSDPPPAPTAPQRARVTAVLATAGLNDGTPLDRAEAACRHAVAATRAEIERFGGVVADSVGPMTLGVFGWPGRGAPTGTPAQDDAERAVCAALAIRDRFPAAAADPATPGAHPVRAAVRTAVATGDLLAVPRADAPPRIISGGVIDACLRLLASTAPGGVLVCDTTNEASRQAVVYCSDCAPAGGWEPLGALPEGRCAPGPEGGGERELVVLRGLLERVRRRNRPHLVTLLGEPGSARTTGLMLGLQQSVDALPTVVRCLWGGGPASGADTAPSALASIARAYAGVADTDTREAAEGRLADAVRGLVGAGDLAAWLISHLLPLMVRDDRSPEAYKAMRWFLEEIAAQRPLIVVIEDLDRADDDLLEFIGDLVERVSPVPLLVMAIARPELLRRRPGWGTGRFDATTITLDPADPPDAPAQDHSRETARAARP</sequence>
<dbReference type="Pfam" id="PF13191">
    <property type="entry name" value="AAA_16"/>
    <property type="match status" value="1"/>
</dbReference>
<feature type="DNA-binding region" description="OmpR/PhoB-type" evidence="5">
    <location>
        <begin position="1"/>
        <end position="88"/>
    </location>
</feature>
<dbReference type="SMART" id="SM00862">
    <property type="entry name" value="Trans_reg_C"/>
    <property type="match status" value="1"/>
</dbReference>
<evidence type="ECO:0000256" key="5">
    <source>
        <dbReference type="PROSITE-ProRule" id="PRU01091"/>
    </source>
</evidence>
<gene>
    <name evidence="8" type="ORF">ACFO4E_21155</name>
</gene>
<feature type="compositionally biased region" description="Gly residues" evidence="6">
    <location>
        <begin position="261"/>
        <end position="272"/>
    </location>
</feature>
<dbReference type="CDD" id="cd15831">
    <property type="entry name" value="BTAD"/>
    <property type="match status" value="1"/>
</dbReference>
<keyword evidence="2" id="KW-0805">Transcription regulation</keyword>
<proteinExistence type="inferred from homology"/>
<reference evidence="9" key="1">
    <citation type="journal article" date="2019" name="Int. J. Syst. Evol. Microbiol.">
        <title>The Global Catalogue of Microorganisms (GCM) 10K type strain sequencing project: providing services to taxonomists for standard genome sequencing and annotation.</title>
        <authorList>
            <consortium name="The Broad Institute Genomics Platform"/>
            <consortium name="The Broad Institute Genome Sequencing Center for Infectious Disease"/>
            <person name="Wu L."/>
            <person name="Ma J."/>
        </authorList>
    </citation>
    <scope>NUCLEOTIDE SEQUENCE [LARGE SCALE GENOMIC DNA]</scope>
    <source>
        <strain evidence="9">XZYJ18</strain>
    </source>
</reference>
<dbReference type="Gene3D" id="1.10.10.10">
    <property type="entry name" value="Winged helix-like DNA-binding domain superfamily/Winged helix DNA-binding domain"/>
    <property type="match status" value="1"/>
</dbReference>
<dbReference type="PANTHER" id="PTHR35807:SF1">
    <property type="entry name" value="TRANSCRIPTIONAL REGULATOR REDD"/>
    <property type="match status" value="1"/>
</dbReference>
<evidence type="ECO:0000256" key="4">
    <source>
        <dbReference type="ARBA" id="ARBA00023163"/>
    </source>
</evidence>
<organism evidence="8 9">
    <name type="scientific">Nocardiopsis mangrovi</name>
    <dbReference type="NCBI Taxonomy" id="1179818"/>
    <lineage>
        <taxon>Bacteria</taxon>
        <taxon>Bacillati</taxon>
        <taxon>Actinomycetota</taxon>
        <taxon>Actinomycetes</taxon>
        <taxon>Streptosporangiales</taxon>
        <taxon>Nocardiopsidaceae</taxon>
        <taxon>Nocardiopsis</taxon>
    </lineage>
</organism>
<dbReference type="Gene3D" id="3.30.70.1230">
    <property type="entry name" value="Nucleotide cyclase"/>
    <property type="match status" value="1"/>
</dbReference>
<dbReference type="InterPro" id="IPR051677">
    <property type="entry name" value="AfsR-DnrI-RedD_regulator"/>
</dbReference>
<keyword evidence="9" id="KW-1185">Reference proteome</keyword>
<accession>A0ABV9E0Y0</accession>
<evidence type="ECO:0000256" key="6">
    <source>
        <dbReference type="SAM" id="MobiDB-lite"/>
    </source>
</evidence>
<dbReference type="InterPro" id="IPR001867">
    <property type="entry name" value="OmpR/PhoB-type_DNA-bd"/>
</dbReference>
<dbReference type="InterPro" id="IPR041664">
    <property type="entry name" value="AAA_16"/>
</dbReference>
<dbReference type="PANTHER" id="PTHR35807">
    <property type="entry name" value="TRANSCRIPTIONAL REGULATOR REDD-RELATED"/>
    <property type="match status" value="1"/>
</dbReference>
<keyword evidence="4" id="KW-0804">Transcription</keyword>
<dbReference type="SMART" id="SM01043">
    <property type="entry name" value="BTAD"/>
    <property type="match status" value="1"/>
</dbReference>
<feature type="region of interest" description="Disordered" evidence="6">
    <location>
        <begin position="684"/>
        <end position="712"/>
    </location>
</feature>
<dbReference type="Gene3D" id="1.25.40.10">
    <property type="entry name" value="Tetratricopeptide repeat domain"/>
    <property type="match status" value="1"/>
</dbReference>
<name>A0ABV9E0Y0_9ACTN</name>
<dbReference type="SUPFAM" id="SSF55073">
    <property type="entry name" value="Nucleotide cyclase"/>
    <property type="match status" value="1"/>
</dbReference>
<feature type="region of interest" description="Disordered" evidence="6">
    <location>
        <begin position="241"/>
        <end position="293"/>
    </location>
</feature>
<evidence type="ECO:0000259" key="7">
    <source>
        <dbReference type="PROSITE" id="PS51755"/>
    </source>
</evidence>
<evidence type="ECO:0000313" key="8">
    <source>
        <dbReference type="EMBL" id="MFC4564378.1"/>
    </source>
</evidence>
<dbReference type="InterPro" id="IPR011990">
    <property type="entry name" value="TPR-like_helical_dom_sf"/>
</dbReference>
<dbReference type="PROSITE" id="PS51755">
    <property type="entry name" value="OMPR_PHOB"/>
    <property type="match status" value="1"/>
</dbReference>
<evidence type="ECO:0000256" key="1">
    <source>
        <dbReference type="ARBA" id="ARBA00005820"/>
    </source>
</evidence>
<dbReference type="RefSeq" id="WP_378577431.1">
    <property type="nucleotide sequence ID" value="NZ_JBHSFQ010000023.1"/>
</dbReference>
<evidence type="ECO:0000256" key="2">
    <source>
        <dbReference type="ARBA" id="ARBA00023015"/>
    </source>
</evidence>
<dbReference type="EMBL" id="JBHSFQ010000023">
    <property type="protein sequence ID" value="MFC4564378.1"/>
    <property type="molecule type" value="Genomic_DNA"/>
</dbReference>
<dbReference type="InterPro" id="IPR029787">
    <property type="entry name" value="Nucleotide_cyclase"/>
</dbReference>
<dbReference type="Pfam" id="PF03704">
    <property type="entry name" value="BTAD"/>
    <property type="match status" value="1"/>
</dbReference>
<dbReference type="InterPro" id="IPR005158">
    <property type="entry name" value="BTAD"/>
</dbReference>
<dbReference type="InterPro" id="IPR016032">
    <property type="entry name" value="Sig_transdc_resp-reg_C-effctor"/>
</dbReference>
<feature type="compositionally biased region" description="Low complexity" evidence="6">
    <location>
        <begin position="273"/>
        <end position="282"/>
    </location>
</feature>